<dbReference type="Proteomes" id="UP000286701">
    <property type="component" value="Unassembled WGS sequence"/>
</dbReference>
<keyword evidence="2" id="KW-1185">Reference proteome</keyword>
<dbReference type="RefSeq" id="WP_128533783.1">
    <property type="nucleotide sequence ID" value="NZ_SBIW01000003.1"/>
</dbReference>
<dbReference type="SUPFAM" id="SSF52283">
    <property type="entry name" value="Formate/glycerate dehydrogenase catalytic domain-like"/>
    <property type="match status" value="1"/>
</dbReference>
<dbReference type="AlphaFoldDB" id="A0A444MRU9"/>
<dbReference type="OrthoDB" id="1522997at2"/>
<accession>A0A444MRU9</accession>
<gene>
    <name evidence="1" type="ORF">EPL05_09955</name>
</gene>
<evidence type="ECO:0000313" key="2">
    <source>
        <dbReference type="Proteomes" id="UP000286701"/>
    </source>
</evidence>
<organism evidence="1 2">
    <name type="scientific">Mucilaginibacter gilvus</name>
    <dbReference type="NCBI Taxonomy" id="2305909"/>
    <lineage>
        <taxon>Bacteria</taxon>
        <taxon>Pseudomonadati</taxon>
        <taxon>Bacteroidota</taxon>
        <taxon>Sphingobacteriia</taxon>
        <taxon>Sphingobacteriales</taxon>
        <taxon>Sphingobacteriaceae</taxon>
        <taxon>Mucilaginibacter</taxon>
    </lineage>
</organism>
<sequence>MKAVAYSVLDFEKEYFAKANKKKHDITLIANPLTVDTVHYAQGKEAIIMPEGFRIPEDITQKLCNMGINYIITRPAGADISNLQETAEQIIKDLDTANEDNRLLPAS</sequence>
<dbReference type="EMBL" id="SBIW01000003">
    <property type="protein sequence ID" value="RWY54348.1"/>
    <property type="molecule type" value="Genomic_DNA"/>
</dbReference>
<evidence type="ECO:0000313" key="1">
    <source>
        <dbReference type="EMBL" id="RWY54348.1"/>
    </source>
</evidence>
<name>A0A444MRU9_9SPHI</name>
<dbReference type="Gene3D" id="3.40.50.720">
    <property type="entry name" value="NAD(P)-binding Rossmann-like Domain"/>
    <property type="match status" value="1"/>
</dbReference>
<proteinExistence type="predicted"/>
<reference evidence="1 2" key="1">
    <citation type="submission" date="2019-01" db="EMBL/GenBank/DDBJ databases">
        <title>Mucilaginibacter antarcticum sp. nov., isolated from antarctic soil.</title>
        <authorList>
            <person name="Yan Y.-Q."/>
            <person name="Du Z.-J."/>
        </authorList>
    </citation>
    <scope>NUCLEOTIDE SEQUENCE [LARGE SCALE GENOMIC DNA]</scope>
    <source>
        <strain evidence="1 2">F01003</strain>
    </source>
</reference>
<protein>
    <submittedName>
        <fullName evidence="1">Uncharacterized protein</fullName>
    </submittedName>
</protein>
<comment type="caution">
    <text evidence="1">The sequence shown here is derived from an EMBL/GenBank/DDBJ whole genome shotgun (WGS) entry which is preliminary data.</text>
</comment>